<dbReference type="Proteomes" id="UP000885680">
    <property type="component" value="Unassembled WGS sequence"/>
</dbReference>
<dbReference type="Gene3D" id="1.10.10.2520">
    <property type="entry name" value="Cell wall hydrolase SleB, domain 1"/>
    <property type="match status" value="1"/>
</dbReference>
<dbReference type="GO" id="GO:0016787">
    <property type="term" value="F:hydrolase activity"/>
    <property type="evidence" value="ECO:0007669"/>
    <property type="project" value="InterPro"/>
</dbReference>
<dbReference type="InterPro" id="IPR042047">
    <property type="entry name" value="SleB_dom1"/>
</dbReference>
<feature type="domain" description="Cell wall hydrolase SleB" evidence="1">
    <location>
        <begin position="78"/>
        <end position="193"/>
    </location>
</feature>
<sequence length="197" mass="21729">MPCSLGRGRCHTARRQRLRLLAHARRGGERCRASYGQHRADRGQGGPAVVAGRAQAMSMILLEDVLILARTVYGEARGEDDEGRRAVAHTPINRWKSRSGQFARDDTLATACLRHRQFSAWDAGTPAQARNLDRMLTVTLNDPVFRACLAAALKALNEPDFTGSAKHYHALSISPAWAKGHKPCFVTGNHAFYNDVK</sequence>
<dbReference type="Pfam" id="PF07486">
    <property type="entry name" value="Hydrolase_2"/>
    <property type="match status" value="1"/>
</dbReference>
<dbReference type="EMBL" id="DRGN01000063">
    <property type="protein sequence ID" value="HET99618.1"/>
    <property type="molecule type" value="Genomic_DNA"/>
</dbReference>
<proteinExistence type="predicted"/>
<evidence type="ECO:0000313" key="3">
    <source>
        <dbReference type="Proteomes" id="UP000885680"/>
    </source>
</evidence>
<protein>
    <recommendedName>
        <fullName evidence="1">Cell wall hydrolase SleB domain-containing protein</fullName>
    </recommendedName>
</protein>
<reference evidence="2" key="1">
    <citation type="journal article" date="2020" name="mSystems">
        <title>Genome- and Community-Level Interaction Insights into Carbon Utilization and Element Cycling Functions of Hydrothermarchaeota in Hydrothermal Sediment.</title>
        <authorList>
            <person name="Zhou Z."/>
            <person name="Liu Y."/>
            <person name="Xu W."/>
            <person name="Pan J."/>
            <person name="Luo Z.H."/>
            <person name="Li M."/>
        </authorList>
    </citation>
    <scope>NUCLEOTIDE SEQUENCE</scope>
    <source>
        <strain evidence="2">HyVt-347</strain>
    </source>
</reference>
<gene>
    <name evidence="2" type="ORF">ENH89_04490</name>
</gene>
<organism evidence="2 3">
    <name type="scientific">Aurantimonas coralicida</name>
    <dbReference type="NCBI Taxonomy" id="182270"/>
    <lineage>
        <taxon>Bacteria</taxon>
        <taxon>Pseudomonadati</taxon>
        <taxon>Pseudomonadota</taxon>
        <taxon>Alphaproteobacteria</taxon>
        <taxon>Hyphomicrobiales</taxon>
        <taxon>Aurantimonadaceae</taxon>
        <taxon>Aurantimonas</taxon>
    </lineage>
</organism>
<accession>A0A9C9NEE5</accession>
<evidence type="ECO:0000313" key="2">
    <source>
        <dbReference type="EMBL" id="HET99618.1"/>
    </source>
</evidence>
<dbReference type="InterPro" id="IPR011105">
    <property type="entry name" value="Cell_wall_hydrolase_SleB"/>
</dbReference>
<comment type="caution">
    <text evidence="2">The sequence shown here is derived from an EMBL/GenBank/DDBJ whole genome shotgun (WGS) entry which is preliminary data.</text>
</comment>
<name>A0A9C9NEE5_9HYPH</name>
<evidence type="ECO:0000259" key="1">
    <source>
        <dbReference type="Pfam" id="PF07486"/>
    </source>
</evidence>
<dbReference type="AlphaFoldDB" id="A0A9C9NEE5"/>